<keyword evidence="1" id="KW-1133">Transmembrane helix</keyword>
<feature type="transmembrane region" description="Helical" evidence="1">
    <location>
        <begin position="146"/>
        <end position="167"/>
    </location>
</feature>
<organism evidence="3 4">
    <name type="scientific">Pontibacillus marinus BH030004 = DSM 16465</name>
    <dbReference type="NCBI Taxonomy" id="1385511"/>
    <lineage>
        <taxon>Bacteria</taxon>
        <taxon>Bacillati</taxon>
        <taxon>Bacillota</taxon>
        <taxon>Bacilli</taxon>
        <taxon>Bacillales</taxon>
        <taxon>Bacillaceae</taxon>
        <taxon>Pontibacillus</taxon>
    </lineage>
</organism>
<gene>
    <name evidence="3" type="ORF">N783_17750</name>
</gene>
<evidence type="ECO:0000256" key="1">
    <source>
        <dbReference type="SAM" id="Phobius"/>
    </source>
</evidence>
<dbReference type="GO" id="GO:0004175">
    <property type="term" value="F:endopeptidase activity"/>
    <property type="evidence" value="ECO:0007669"/>
    <property type="project" value="UniProtKB-ARBA"/>
</dbReference>
<dbReference type="EMBL" id="AVPF01000059">
    <property type="protein sequence ID" value="KGX84318.1"/>
    <property type="molecule type" value="Genomic_DNA"/>
</dbReference>
<dbReference type="Pfam" id="PF02517">
    <property type="entry name" value="Rce1-like"/>
    <property type="match status" value="1"/>
</dbReference>
<dbReference type="GO" id="GO:0080120">
    <property type="term" value="P:CAAX-box protein maturation"/>
    <property type="evidence" value="ECO:0007669"/>
    <property type="project" value="UniProtKB-ARBA"/>
</dbReference>
<dbReference type="InterPro" id="IPR052710">
    <property type="entry name" value="CAAX_protease"/>
</dbReference>
<dbReference type="PANTHER" id="PTHR36435">
    <property type="entry name" value="SLR1288 PROTEIN"/>
    <property type="match status" value="1"/>
</dbReference>
<name>A0A0A5FZQ8_9BACI</name>
<feature type="transmembrane region" description="Helical" evidence="1">
    <location>
        <begin position="78"/>
        <end position="104"/>
    </location>
</feature>
<feature type="transmembrane region" description="Helical" evidence="1">
    <location>
        <begin position="194"/>
        <end position="215"/>
    </location>
</feature>
<proteinExistence type="predicted"/>
<reference evidence="3 4" key="1">
    <citation type="submission" date="2013-08" db="EMBL/GenBank/DDBJ databases">
        <authorList>
            <person name="Huang J."/>
            <person name="Wang G."/>
        </authorList>
    </citation>
    <scope>NUCLEOTIDE SEQUENCE [LARGE SCALE GENOMIC DNA]</scope>
    <source>
        <strain evidence="3 4">BH030004</strain>
    </source>
</reference>
<evidence type="ECO:0000259" key="2">
    <source>
        <dbReference type="Pfam" id="PF02517"/>
    </source>
</evidence>
<comment type="caution">
    <text evidence="3">The sequence shown here is derived from an EMBL/GenBank/DDBJ whole genome shotgun (WGS) entry which is preliminary data.</text>
</comment>
<keyword evidence="4" id="KW-1185">Reference proteome</keyword>
<evidence type="ECO:0000313" key="4">
    <source>
        <dbReference type="Proteomes" id="UP000030403"/>
    </source>
</evidence>
<evidence type="ECO:0000313" key="3">
    <source>
        <dbReference type="EMBL" id="KGX84318.1"/>
    </source>
</evidence>
<dbReference type="InterPro" id="IPR003675">
    <property type="entry name" value="Rce1/LyrA-like_dom"/>
</dbReference>
<sequence length="234" mass="26396">MPNRYWYVIITYIVIQLSGIIGYPILHTLTGMTDKGEIAATWSLISFPLGLVLILFILKPDMKKTSLREDSSTGNLILWSFLGILLAYAGQIVAGLIELALGIQPESQNTQNLMEIAKATPAFIIIIALIAPILEEIIFRKIIFGSLYKVTNFWIAAFSSSLIFAFVHWDFEHILKYSAMGFVFAFLYVKTKRIIVPIIAHMMMNLIVVLIQLNVDLEKMEKQLEELQTILIGG</sequence>
<dbReference type="Proteomes" id="UP000030403">
    <property type="component" value="Unassembled WGS sequence"/>
</dbReference>
<dbReference type="AlphaFoldDB" id="A0A0A5FZQ8"/>
<dbReference type="OrthoDB" id="2194912at2"/>
<protein>
    <submittedName>
        <fullName evidence="3">Peptidase</fullName>
    </submittedName>
</protein>
<feature type="transmembrane region" description="Helical" evidence="1">
    <location>
        <begin position="38"/>
        <end position="58"/>
    </location>
</feature>
<dbReference type="eggNOG" id="COG1266">
    <property type="taxonomic scope" value="Bacteria"/>
</dbReference>
<feature type="transmembrane region" description="Helical" evidence="1">
    <location>
        <begin position="5"/>
        <end position="26"/>
    </location>
</feature>
<dbReference type="STRING" id="1385511.GCA_000425225_03834"/>
<dbReference type="PANTHER" id="PTHR36435:SF6">
    <property type="entry name" value="ABORTIVE INFECTION PROTEIN"/>
    <property type="match status" value="1"/>
</dbReference>
<feature type="domain" description="CAAX prenyl protease 2/Lysostaphin resistance protein A-like" evidence="2">
    <location>
        <begin position="121"/>
        <end position="207"/>
    </location>
</feature>
<keyword evidence="1" id="KW-0472">Membrane</keyword>
<keyword evidence="1" id="KW-0812">Transmembrane</keyword>
<accession>A0A0A5FZQ8</accession>
<dbReference type="RefSeq" id="WP_027447342.1">
    <property type="nucleotide sequence ID" value="NZ_AULJ01000059.1"/>
</dbReference>
<feature type="transmembrane region" description="Helical" evidence="1">
    <location>
        <begin position="116"/>
        <end position="134"/>
    </location>
</feature>